<dbReference type="SUPFAM" id="SSF56112">
    <property type="entry name" value="Protein kinase-like (PK-like)"/>
    <property type="match status" value="1"/>
</dbReference>
<dbReference type="OrthoDB" id="4062651at2759"/>
<protein>
    <recommendedName>
        <fullName evidence="3">Protein kinase domain-containing protein</fullName>
    </recommendedName>
</protein>
<evidence type="ECO:0000313" key="1">
    <source>
        <dbReference type="EMBL" id="TFY61974.1"/>
    </source>
</evidence>
<comment type="caution">
    <text evidence="1">The sequence shown here is derived from an EMBL/GenBank/DDBJ whole genome shotgun (WGS) entry which is preliminary data.</text>
</comment>
<evidence type="ECO:0008006" key="3">
    <source>
        <dbReference type="Google" id="ProtNLM"/>
    </source>
</evidence>
<dbReference type="InterPro" id="IPR011009">
    <property type="entry name" value="Kinase-like_dom_sf"/>
</dbReference>
<dbReference type="EMBL" id="SEOQ01000484">
    <property type="protein sequence ID" value="TFY61974.1"/>
    <property type="molecule type" value="Genomic_DNA"/>
</dbReference>
<dbReference type="Proteomes" id="UP000298327">
    <property type="component" value="Unassembled WGS sequence"/>
</dbReference>
<evidence type="ECO:0000313" key="2">
    <source>
        <dbReference type="Proteomes" id="UP000298327"/>
    </source>
</evidence>
<gene>
    <name evidence="1" type="ORF">EVG20_g6864</name>
</gene>
<keyword evidence="2" id="KW-1185">Reference proteome</keyword>
<dbReference type="AlphaFoldDB" id="A0A4Y9YHE7"/>
<organism evidence="1 2">
    <name type="scientific">Dentipellis fragilis</name>
    <dbReference type="NCBI Taxonomy" id="205917"/>
    <lineage>
        <taxon>Eukaryota</taxon>
        <taxon>Fungi</taxon>
        <taxon>Dikarya</taxon>
        <taxon>Basidiomycota</taxon>
        <taxon>Agaricomycotina</taxon>
        <taxon>Agaricomycetes</taxon>
        <taxon>Russulales</taxon>
        <taxon>Hericiaceae</taxon>
        <taxon>Dentipellis</taxon>
    </lineage>
</organism>
<proteinExistence type="predicted"/>
<accession>A0A4Y9YHE7</accession>
<sequence>MVVMDYIPGETAFHRKEIQGKDVPSSVYEGVATAITKLHDERIVFGDRRPPDIMCVTPAMEPNSTARIRGMLIDFDWAGSDGIDRYPATFFDEGFNWAPGVVRYGMMDKSHDLVTPDQLQRYVAH</sequence>
<name>A0A4Y9YHE7_9AGAM</name>
<reference evidence="1 2" key="1">
    <citation type="submission" date="2019-02" db="EMBL/GenBank/DDBJ databases">
        <title>Genome sequencing of the rare red list fungi Dentipellis fragilis.</title>
        <authorList>
            <person name="Buettner E."/>
            <person name="Kellner H."/>
        </authorList>
    </citation>
    <scope>NUCLEOTIDE SEQUENCE [LARGE SCALE GENOMIC DNA]</scope>
    <source>
        <strain evidence="1 2">DSM 105465</strain>
    </source>
</reference>